<feature type="signal peptide" evidence="1">
    <location>
        <begin position="1"/>
        <end position="27"/>
    </location>
</feature>
<dbReference type="InterPro" id="IPR036730">
    <property type="entry name" value="P22_tailspike_N_sf"/>
</dbReference>
<dbReference type="InterPro" id="IPR012334">
    <property type="entry name" value="Pectin_lyas_fold"/>
</dbReference>
<reference evidence="3 4" key="1">
    <citation type="submission" date="2024-07" db="EMBL/GenBank/DDBJ databases">
        <authorList>
            <person name="Hebao G."/>
        </authorList>
    </citation>
    <scope>NUCLEOTIDE SEQUENCE [LARGE SCALE GENOMIC DNA]</scope>
    <source>
        <strain evidence="3 4">ACCC 02193</strain>
    </source>
</reference>
<dbReference type="InterPro" id="IPR009093">
    <property type="entry name" value="P22_tailspike_N"/>
</dbReference>
<dbReference type="Gene3D" id="2.160.20.10">
    <property type="entry name" value="Single-stranded right-handed beta-helix, Pectin lyase-like"/>
    <property type="match status" value="1"/>
</dbReference>
<keyword evidence="4" id="KW-1185">Reference proteome</keyword>
<evidence type="ECO:0000256" key="1">
    <source>
        <dbReference type="SAM" id="SignalP"/>
    </source>
</evidence>
<accession>A0ABV4E818</accession>
<name>A0ABV4E818_9GAMM</name>
<dbReference type="EMBL" id="JBGFFX010000006">
    <property type="protein sequence ID" value="MEY8771069.1"/>
    <property type="molecule type" value="Genomic_DNA"/>
</dbReference>
<evidence type="ECO:0000259" key="2">
    <source>
        <dbReference type="Pfam" id="PF09008"/>
    </source>
</evidence>
<feature type="domain" description="Bacteriophage P22 tailspike N-terminal" evidence="2">
    <location>
        <begin position="49"/>
        <end position="146"/>
    </location>
</feature>
<gene>
    <name evidence="3" type="ORF">AB6T85_11615</name>
</gene>
<evidence type="ECO:0000313" key="3">
    <source>
        <dbReference type="EMBL" id="MEY8771069.1"/>
    </source>
</evidence>
<comment type="caution">
    <text evidence="3">The sequence shown here is derived from an EMBL/GenBank/DDBJ whole genome shotgun (WGS) entry which is preliminary data.</text>
</comment>
<proteinExistence type="predicted"/>
<feature type="chain" id="PRO_5046750801" evidence="1">
    <location>
        <begin position="28"/>
        <end position="738"/>
    </location>
</feature>
<dbReference type="RefSeq" id="WP_253460074.1">
    <property type="nucleotide sequence ID" value="NZ_JBGFFX010000006.1"/>
</dbReference>
<dbReference type="Proteomes" id="UP001565243">
    <property type="component" value="Unassembled WGS sequence"/>
</dbReference>
<protein>
    <submittedName>
        <fullName evidence="3">Phage tailspike protein</fullName>
    </submittedName>
</protein>
<keyword evidence="1" id="KW-0732">Signal</keyword>
<dbReference type="InterPro" id="IPR011050">
    <property type="entry name" value="Pectin_lyase_fold/virulence"/>
</dbReference>
<evidence type="ECO:0000313" key="4">
    <source>
        <dbReference type="Proteomes" id="UP001565243"/>
    </source>
</evidence>
<dbReference type="SUPFAM" id="SSF51126">
    <property type="entry name" value="Pectin lyase-like"/>
    <property type="match status" value="1"/>
</dbReference>
<dbReference type="SUPFAM" id="SSF51327">
    <property type="entry name" value="Head-binding domain of phage P22 tailspike protein"/>
    <property type="match status" value="1"/>
</dbReference>
<dbReference type="Gene3D" id="2.170.14.10">
    <property type="entry name" value="Phage P22 tailspike-like, N-terminal domain"/>
    <property type="match status" value="1"/>
</dbReference>
<dbReference type="Pfam" id="PF09008">
    <property type="entry name" value="Head_binding"/>
    <property type="match status" value="1"/>
</dbReference>
<sequence length="738" mass="81568">MKRRELIRTAFSSIVATAALSSLPAAARSEEAGLKLKKVPADAIPKNDVPIFSPDDVFTMPAEFWHDFNGKLYIGKAGTDPAQHPIDVFVKSANGEVSLLSQPVSLNSDTLKRFVAAKGALWSNSEYSMALYNDRDEQLFYVPDVKNSGASEFSRRLAQPSGYQLIGEIGSYDELRQTRPLFNGAKVRLKGWHAGTETGGGAFVGELSKAQDDGGYIASSGQDYHWRRISDDLNALTIFDFGAVADGRTDSLPAIQAMFHWAQDNNRMLSVQFPAGRFFVSSFDISANYVSYFRVSGAPINFGYFPSTTIVSDGKSDFAFKVNARWVEISNLSFEGRNKELPNTQGFYHNSCPAGQYFRGSCLRFIGVGGTSLSLVDTLDCKIDQWYANNCTGDVIKATWSYTKKGNWDHSTAIELSNFNVQHCSKGMALNLPRCTQSIIHNGWIEHTEFPGDLSNGQWIVDALSIETCPNPLIAHHSRLNMRQINLQAKSWIDNSLQGDEWLGPYERGSTRVESYGIAADGSMKYNYLTSRFRIQNNSNQEKWYLLGNIHTPDVGDSWEIEILGQSQFSNGTTSEPLHNLLNDRNTGGKAVITLQRKVHGFEGSWHIEGSSPIVDVMYTTTHDADTQVFVKLAGWVGSSGVMMKTTARDRFLTGQCARFDAEMDFKNPPQGARQAVRRFSLHNGKAGIGANEQGDLLVQSRQLDAAEVDTTKPGGFVSMVINGQQVAVPWYALKNQG</sequence>
<organism evidence="3 4">
    <name type="scientific">Erwinia aeris</name>
    <dbReference type="NCBI Taxonomy" id="3239803"/>
    <lineage>
        <taxon>Bacteria</taxon>
        <taxon>Pseudomonadati</taxon>
        <taxon>Pseudomonadota</taxon>
        <taxon>Gammaproteobacteria</taxon>
        <taxon>Enterobacterales</taxon>
        <taxon>Erwiniaceae</taxon>
        <taxon>Erwinia</taxon>
    </lineage>
</organism>